<name>A0ABZ0ID10_9GAMM</name>
<evidence type="ECO:0000259" key="2">
    <source>
        <dbReference type="Pfam" id="PF02481"/>
    </source>
</evidence>
<dbReference type="PANTHER" id="PTHR43022">
    <property type="entry name" value="PROTEIN SMF"/>
    <property type="match status" value="1"/>
</dbReference>
<dbReference type="Gene3D" id="1.10.10.10">
    <property type="entry name" value="Winged helix-like DNA-binding domain superfamily/Winged helix DNA-binding domain"/>
    <property type="match status" value="1"/>
</dbReference>
<sequence length="375" mass="40491">MDDKTREHFQILLSWSGTQTQGLGNLLREYQTPAALFAADWLAEPAKQQLATLPTATQRMLARARKHWPRTNNHWTLRDTDDADIDEFIPLGDRRYPNALREIPDPPPWLFCRGDPSCLTKPAVAIVGSRKASHGGLRAAHEIGQILAAAGYTVCSGLALGIDAAAHRGALQSGQTAAVLASGLDRASPLRHRKLAADISRRGCVVSELPAGTPPAKHQFPRRNRIISGLARATVIVEAALPSGSLHTASAALEQGREVLTLPWSIFHEQGAGCRRLLRDGATPITAMEDLSSLFPGVANHADQPRPTPTGDAAKLLLHLGDEGLALNTLQQITGLPVSDLLALLSDLEIEGWLSNIDGRYCRNDCKPCQRQSSC</sequence>
<evidence type="ECO:0000259" key="3">
    <source>
        <dbReference type="Pfam" id="PF17782"/>
    </source>
</evidence>
<feature type="domain" description="Smf/DprA SLOG" evidence="2">
    <location>
        <begin position="88"/>
        <end position="293"/>
    </location>
</feature>
<organism evidence="4 5">
    <name type="scientific">Congregibacter brevis</name>
    <dbReference type="NCBI Taxonomy" id="3081201"/>
    <lineage>
        <taxon>Bacteria</taxon>
        <taxon>Pseudomonadati</taxon>
        <taxon>Pseudomonadota</taxon>
        <taxon>Gammaproteobacteria</taxon>
        <taxon>Cellvibrionales</taxon>
        <taxon>Halieaceae</taxon>
        <taxon>Congregibacter</taxon>
    </lineage>
</organism>
<accession>A0ABZ0ID10</accession>
<dbReference type="InterPro" id="IPR003488">
    <property type="entry name" value="DprA"/>
</dbReference>
<gene>
    <name evidence="4" type="primary">dprA</name>
    <name evidence="4" type="ORF">R0137_02350</name>
</gene>
<reference evidence="4 5" key="1">
    <citation type="submission" date="2023-10" db="EMBL/GenBank/DDBJ databases">
        <title>Two novel species belonging to the OM43/NOR5 clade.</title>
        <authorList>
            <person name="Park M."/>
        </authorList>
    </citation>
    <scope>NUCLEOTIDE SEQUENCE [LARGE SCALE GENOMIC DNA]</scope>
    <source>
        <strain evidence="4 5">IMCC45268</strain>
    </source>
</reference>
<keyword evidence="5" id="KW-1185">Reference proteome</keyword>
<dbReference type="InterPro" id="IPR041614">
    <property type="entry name" value="DprA_WH"/>
</dbReference>
<dbReference type="InterPro" id="IPR036388">
    <property type="entry name" value="WH-like_DNA-bd_sf"/>
</dbReference>
<dbReference type="Gene3D" id="3.40.50.450">
    <property type="match status" value="1"/>
</dbReference>
<comment type="similarity">
    <text evidence="1">Belongs to the DprA/Smf family.</text>
</comment>
<evidence type="ECO:0000256" key="1">
    <source>
        <dbReference type="ARBA" id="ARBA00006525"/>
    </source>
</evidence>
<dbReference type="InterPro" id="IPR057666">
    <property type="entry name" value="DrpA_SLOG"/>
</dbReference>
<dbReference type="SUPFAM" id="SSF102405">
    <property type="entry name" value="MCP/YpsA-like"/>
    <property type="match status" value="1"/>
</dbReference>
<evidence type="ECO:0000313" key="5">
    <source>
        <dbReference type="Proteomes" id="UP001626549"/>
    </source>
</evidence>
<feature type="domain" description="DprA winged helix" evidence="3">
    <location>
        <begin position="302"/>
        <end position="355"/>
    </location>
</feature>
<dbReference type="PANTHER" id="PTHR43022:SF1">
    <property type="entry name" value="PROTEIN SMF"/>
    <property type="match status" value="1"/>
</dbReference>
<protein>
    <submittedName>
        <fullName evidence="4">DNA-processing protein DprA</fullName>
    </submittedName>
</protein>
<proteinExistence type="inferred from homology"/>
<dbReference type="Pfam" id="PF02481">
    <property type="entry name" value="DNA_processg_A"/>
    <property type="match status" value="1"/>
</dbReference>
<evidence type="ECO:0000313" key="4">
    <source>
        <dbReference type="EMBL" id="WOJ97423.1"/>
    </source>
</evidence>
<dbReference type="NCBIfam" id="TIGR00732">
    <property type="entry name" value="dprA"/>
    <property type="match status" value="1"/>
</dbReference>
<dbReference type="Proteomes" id="UP001626549">
    <property type="component" value="Chromosome"/>
</dbReference>
<dbReference type="Pfam" id="PF17782">
    <property type="entry name" value="WHD_DprA"/>
    <property type="match status" value="1"/>
</dbReference>
<dbReference type="EMBL" id="CP136865">
    <property type="protein sequence ID" value="WOJ97423.1"/>
    <property type="molecule type" value="Genomic_DNA"/>
</dbReference>
<dbReference type="RefSeq" id="WP_407328253.1">
    <property type="nucleotide sequence ID" value="NZ_CP136865.1"/>
</dbReference>